<evidence type="ECO:0000256" key="7">
    <source>
        <dbReference type="ARBA" id="ARBA00022597"/>
    </source>
</evidence>
<evidence type="ECO:0000256" key="3">
    <source>
        <dbReference type="ARBA" id="ARBA00007809"/>
    </source>
</evidence>
<evidence type="ECO:0000256" key="8">
    <source>
        <dbReference type="ARBA" id="ARBA00022692"/>
    </source>
</evidence>
<reference evidence="14" key="1">
    <citation type="submission" date="2009-08" db="EMBL/GenBank/DDBJ databases">
        <title>Annotation of Salpingoeca rosetta.</title>
        <authorList>
            <consortium name="The Broad Institute Genome Sequencing Platform"/>
            <person name="Russ C."/>
            <person name="Cuomo C."/>
            <person name="Burger G."/>
            <person name="Gray M.W."/>
            <person name="Holland P.W.H."/>
            <person name="King N."/>
            <person name="Lang F.B.F."/>
            <person name="Roger A.J."/>
            <person name="Ruiz-Trillo I."/>
            <person name="Young S.K."/>
            <person name="Zeng Q."/>
            <person name="Gargeya S."/>
            <person name="Alvarado L."/>
            <person name="Berlin A."/>
            <person name="Chapman S.B."/>
            <person name="Chen Z."/>
            <person name="Freedman E."/>
            <person name="Gellesch M."/>
            <person name="Goldberg J."/>
            <person name="Griggs A."/>
            <person name="Gujja S."/>
            <person name="Heilman E."/>
            <person name="Heiman D."/>
            <person name="Howarth C."/>
            <person name="Mehta T."/>
            <person name="Neiman D."/>
            <person name="Pearson M."/>
            <person name="Roberts A."/>
            <person name="Saif S."/>
            <person name="Shea T."/>
            <person name="Shenoy N."/>
            <person name="Sisk P."/>
            <person name="Stolte C."/>
            <person name="Sykes S."/>
            <person name="White J."/>
            <person name="Yandava C."/>
            <person name="Haas B."/>
            <person name="Nusbaum C."/>
            <person name="Birren B."/>
        </authorList>
    </citation>
    <scope>NUCLEOTIDE SEQUENCE [LARGE SCALE GENOMIC DNA]</scope>
    <source>
        <strain evidence="14">ATCC 50818</strain>
    </source>
</reference>
<name>F2UL08_SALR5</name>
<dbReference type="EMBL" id="GL832979">
    <property type="protein sequence ID" value="EGD77807.1"/>
    <property type="molecule type" value="Genomic_DNA"/>
</dbReference>
<dbReference type="OMA" id="QLNDYYI"/>
<feature type="transmembrane region" description="Helical" evidence="13">
    <location>
        <begin position="179"/>
        <end position="198"/>
    </location>
</feature>
<dbReference type="Proteomes" id="UP000007799">
    <property type="component" value="Unassembled WGS sequence"/>
</dbReference>
<evidence type="ECO:0000256" key="4">
    <source>
        <dbReference type="ARBA" id="ARBA00021741"/>
    </source>
</evidence>
<evidence type="ECO:0000256" key="10">
    <source>
        <dbReference type="ARBA" id="ARBA00022989"/>
    </source>
</evidence>
<sequence>MVAVAVVGRAKAAMLLLMRSAAVRRGGGDGGGYGGGRGGLVRLLSPLMLCHRCSSQTAPAMATTLQPGALCKQPCNKSSSKEVEKWHVDKGADAKRIWPVTLPAGLCAGAMTGMPAVALCAAGGTPITTATVTTAAGFTIPTALLTLLQVSGPAFFLSLQLSGSVATRQIIKEKSVGKLSILPSLSLFTNCVIWTWYGHLIGDMTVMLPNVSGAIFGAAYTAVYLKYTTQSQAKLLAGSSAIIAAVTGAALALPTEQVVPYIGLTGDVLAVILMASPLATIRTVLAEKSTKAMPFATSLATFFNGACWSGYGFVVMGDPLIWVPNALGFLAASVQMTMFMRFGIHRGD</sequence>
<keyword evidence="6" id="KW-1003">Cell membrane</keyword>
<dbReference type="PANTHER" id="PTHR10791">
    <property type="entry name" value="RAG1-ACTIVATING PROTEIN 1"/>
    <property type="match status" value="1"/>
</dbReference>
<keyword evidence="11" id="KW-0333">Golgi apparatus</keyword>
<gene>
    <name evidence="14" type="ORF">PTSG_08897</name>
</gene>
<dbReference type="RefSeq" id="XP_004990283.1">
    <property type="nucleotide sequence ID" value="XM_004990226.1"/>
</dbReference>
<dbReference type="GeneID" id="16070837"/>
<keyword evidence="15" id="KW-1185">Reference proteome</keyword>
<feature type="transmembrane region" description="Helical" evidence="13">
    <location>
        <begin position="235"/>
        <end position="253"/>
    </location>
</feature>
<dbReference type="InParanoid" id="F2UL08"/>
<dbReference type="OrthoDB" id="409725at2759"/>
<feature type="transmembrane region" description="Helical" evidence="13">
    <location>
        <begin position="136"/>
        <end position="159"/>
    </location>
</feature>
<keyword evidence="8 13" id="KW-0812">Transmembrane</keyword>
<keyword evidence="7" id="KW-0762">Sugar transport</keyword>
<keyword evidence="5" id="KW-0813">Transport</keyword>
<organism evidence="15">
    <name type="scientific">Salpingoeca rosetta (strain ATCC 50818 / BSB-021)</name>
    <dbReference type="NCBI Taxonomy" id="946362"/>
    <lineage>
        <taxon>Eukaryota</taxon>
        <taxon>Choanoflagellata</taxon>
        <taxon>Craspedida</taxon>
        <taxon>Salpingoecidae</taxon>
        <taxon>Salpingoeca</taxon>
    </lineage>
</organism>
<evidence type="ECO:0000256" key="6">
    <source>
        <dbReference type="ARBA" id="ARBA00022475"/>
    </source>
</evidence>
<feature type="transmembrane region" description="Helical" evidence="13">
    <location>
        <begin position="259"/>
        <end position="281"/>
    </location>
</feature>
<feature type="transmembrane region" description="Helical" evidence="13">
    <location>
        <begin position="100"/>
        <end position="124"/>
    </location>
</feature>
<evidence type="ECO:0000256" key="11">
    <source>
        <dbReference type="ARBA" id="ARBA00023034"/>
    </source>
</evidence>
<protein>
    <recommendedName>
        <fullName evidence="4">Sugar transporter SWEET1</fullName>
    </recommendedName>
</protein>
<dbReference type="PANTHER" id="PTHR10791:SF30">
    <property type="entry name" value="SUGAR TRANSPORTER SWEET1"/>
    <property type="match status" value="1"/>
</dbReference>
<evidence type="ECO:0000256" key="5">
    <source>
        <dbReference type="ARBA" id="ARBA00022448"/>
    </source>
</evidence>
<evidence type="ECO:0000256" key="1">
    <source>
        <dbReference type="ARBA" id="ARBA00004651"/>
    </source>
</evidence>
<feature type="transmembrane region" description="Helical" evidence="13">
    <location>
        <begin position="293"/>
        <end position="314"/>
    </location>
</feature>
<evidence type="ECO:0000256" key="9">
    <source>
        <dbReference type="ARBA" id="ARBA00022737"/>
    </source>
</evidence>
<dbReference type="GO" id="GO:0000139">
    <property type="term" value="C:Golgi membrane"/>
    <property type="evidence" value="ECO:0007669"/>
    <property type="project" value="UniProtKB-SubCell"/>
</dbReference>
<dbReference type="AlphaFoldDB" id="F2UL08"/>
<feature type="transmembrane region" description="Helical" evidence="13">
    <location>
        <begin position="204"/>
        <end position="223"/>
    </location>
</feature>
<keyword evidence="12 13" id="KW-0472">Membrane</keyword>
<dbReference type="Gene3D" id="1.20.1280.290">
    <property type="match status" value="2"/>
</dbReference>
<dbReference type="KEGG" id="sre:PTSG_08897"/>
<dbReference type="GO" id="GO:0051119">
    <property type="term" value="F:sugar transmembrane transporter activity"/>
    <property type="evidence" value="ECO:0007669"/>
    <property type="project" value="InterPro"/>
</dbReference>
<evidence type="ECO:0000313" key="14">
    <source>
        <dbReference type="EMBL" id="EGD77807.1"/>
    </source>
</evidence>
<keyword evidence="9" id="KW-0677">Repeat</keyword>
<dbReference type="eggNOG" id="KOG1623">
    <property type="taxonomic scope" value="Eukaryota"/>
</dbReference>
<accession>F2UL08</accession>
<dbReference type="FunFam" id="1.20.1280.290:FF:000007">
    <property type="entry name" value="Bidirectional sugar transporter SWEET7"/>
    <property type="match status" value="1"/>
</dbReference>
<evidence type="ECO:0000256" key="12">
    <source>
        <dbReference type="ARBA" id="ARBA00023136"/>
    </source>
</evidence>
<feature type="transmembrane region" description="Helical" evidence="13">
    <location>
        <begin position="320"/>
        <end position="344"/>
    </location>
</feature>
<dbReference type="InterPro" id="IPR004316">
    <property type="entry name" value="SWEET_rpt"/>
</dbReference>
<dbReference type="Pfam" id="PF03083">
    <property type="entry name" value="MtN3_slv"/>
    <property type="match status" value="2"/>
</dbReference>
<dbReference type="InterPro" id="IPR047664">
    <property type="entry name" value="SWEET"/>
</dbReference>
<dbReference type="GO" id="GO:0005886">
    <property type="term" value="C:plasma membrane"/>
    <property type="evidence" value="ECO:0007669"/>
    <property type="project" value="UniProtKB-SubCell"/>
</dbReference>
<comment type="subcellular location">
    <subcellularLocation>
        <location evidence="1">Cell membrane</location>
        <topology evidence="1">Multi-pass membrane protein</topology>
    </subcellularLocation>
    <subcellularLocation>
        <location evidence="2">Golgi apparatus membrane</location>
        <topology evidence="2">Multi-pass membrane protein</topology>
    </subcellularLocation>
</comment>
<comment type="similarity">
    <text evidence="3">Belongs to the SWEET sugar transporter family.</text>
</comment>
<evidence type="ECO:0000256" key="2">
    <source>
        <dbReference type="ARBA" id="ARBA00004653"/>
    </source>
</evidence>
<dbReference type="FunFam" id="1.20.1280.290:FF:000004">
    <property type="entry name" value="Sugar transporter SWEET"/>
    <property type="match status" value="1"/>
</dbReference>
<keyword evidence="10 13" id="KW-1133">Transmembrane helix</keyword>
<proteinExistence type="inferred from homology"/>
<evidence type="ECO:0000313" key="15">
    <source>
        <dbReference type="Proteomes" id="UP000007799"/>
    </source>
</evidence>
<evidence type="ECO:0000256" key="13">
    <source>
        <dbReference type="SAM" id="Phobius"/>
    </source>
</evidence>